<feature type="domain" description="Helix-hairpin-helix DNA-binding motif class 1" evidence="1">
    <location>
        <begin position="136"/>
        <end position="155"/>
    </location>
</feature>
<dbReference type="InterPro" id="IPR003583">
    <property type="entry name" value="Hlx-hairpin-Hlx_DNA-bd_motif"/>
</dbReference>
<reference evidence="2 3" key="1">
    <citation type="submission" date="2019-11" db="EMBL/GenBank/DDBJ databases">
        <title>Genome sequences of 17 halophilic strains isolated from different environments.</title>
        <authorList>
            <person name="Furrow R.E."/>
        </authorList>
    </citation>
    <scope>NUCLEOTIDE SEQUENCE [LARGE SCALE GENOMIC DNA]</scope>
    <source>
        <strain evidence="2 3">22511_23_Filter</strain>
    </source>
</reference>
<evidence type="ECO:0000259" key="1">
    <source>
        <dbReference type="SMART" id="SM00278"/>
    </source>
</evidence>
<accession>A0A845DQR2</accession>
<comment type="caution">
    <text evidence="2">The sequence shown here is derived from an EMBL/GenBank/DDBJ whole genome shotgun (WGS) entry which is preliminary data.</text>
</comment>
<dbReference type="InterPro" id="IPR051675">
    <property type="entry name" value="Endo/Exo/Phosphatase_dom_1"/>
</dbReference>
<organism evidence="2 3">
    <name type="scientific">Halobacillus litoralis</name>
    <dbReference type="NCBI Taxonomy" id="45668"/>
    <lineage>
        <taxon>Bacteria</taxon>
        <taxon>Bacillati</taxon>
        <taxon>Bacillota</taxon>
        <taxon>Bacilli</taxon>
        <taxon>Bacillales</taxon>
        <taxon>Bacillaceae</taxon>
        <taxon>Halobacillus</taxon>
    </lineage>
</organism>
<keyword evidence="2" id="KW-0238">DNA-binding</keyword>
<dbReference type="InterPro" id="IPR004509">
    <property type="entry name" value="Competence_ComEA_HhH"/>
</dbReference>
<protein>
    <submittedName>
        <fullName evidence="2">ComEA family DNA-binding protein</fullName>
    </submittedName>
</protein>
<dbReference type="Gene3D" id="1.10.150.310">
    <property type="entry name" value="Tex RuvX-like domain-like"/>
    <property type="match status" value="1"/>
</dbReference>
<dbReference type="Pfam" id="PF10531">
    <property type="entry name" value="SLBB"/>
    <property type="match status" value="1"/>
</dbReference>
<dbReference type="SUPFAM" id="SSF47781">
    <property type="entry name" value="RuvA domain 2-like"/>
    <property type="match status" value="1"/>
</dbReference>
<proteinExistence type="predicted"/>
<dbReference type="SMART" id="SM00278">
    <property type="entry name" value="HhH1"/>
    <property type="match status" value="2"/>
</dbReference>
<gene>
    <name evidence="2" type="ORF">GLW04_08075</name>
</gene>
<evidence type="ECO:0000313" key="3">
    <source>
        <dbReference type="Proteomes" id="UP000460949"/>
    </source>
</evidence>
<dbReference type="InterPro" id="IPR010994">
    <property type="entry name" value="RuvA_2-like"/>
</dbReference>
<dbReference type="InterPro" id="IPR019554">
    <property type="entry name" value="Soluble_ligand-bd"/>
</dbReference>
<evidence type="ECO:0000313" key="2">
    <source>
        <dbReference type="EMBL" id="MYL19840.1"/>
    </source>
</evidence>
<feature type="domain" description="Helix-hairpin-helix DNA-binding motif class 1" evidence="1">
    <location>
        <begin position="166"/>
        <end position="185"/>
    </location>
</feature>
<name>A0A845DQR2_9BACI</name>
<dbReference type="RefSeq" id="WP_160836180.1">
    <property type="nucleotide sequence ID" value="NZ_JAIVAK010000002.1"/>
</dbReference>
<sequence length="189" mass="20575">MIKRYGWIVIVIVVFVLVYRQSQPEAEVENAVVTEEEQVPAESEGNMSEDEIVVDVKGAVVRPGVYAMEEGTRVDDVITEAGGMTEEADPHSVNLAQILQDEMVVLVAGTPEDGEAASRSSGMDNGKIRINQASMEEIQTLNGIGPSKAESIMKYREEHGPFGSVEELLDVPGIGEKTLDQLKEFITVP</sequence>
<dbReference type="PANTHER" id="PTHR21180:SF32">
    <property type="entry name" value="ENDONUCLEASE_EXONUCLEASE_PHOSPHATASE FAMILY DOMAIN-CONTAINING PROTEIN 1"/>
    <property type="match status" value="1"/>
</dbReference>
<dbReference type="SUPFAM" id="SSF142984">
    <property type="entry name" value="Nqo1 middle domain-like"/>
    <property type="match status" value="1"/>
</dbReference>
<dbReference type="Gene3D" id="3.10.560.10">
    <property type="entry name" value="Outer membrane lipoprotein wza domain like"/>
    <property type="match status" value="1"/>
</dbReference>
<dbReference type="Proteomes" id="UP000460949">
    <property type="component" value="Unassembled WGS sequence"/>
</dbReference>
<dbReference type="GO" id="GO:0015627">
    <property type="term" value="C:type II protein secretion system complex"/>
    <property type="evidence" value="ECO:0007669"/>
    <property type="project" value="TreeGrafter"/>
</dbReference>
<dbReference type="GO" id="GO:0015628">
    <property type="term" value="P:protein secretion by the type II secretion system"/>
    <property type="evidence" value="ECO:0007669"/>
    <property type="project" value="TreeGrafter"/>
</dbReference>
<dbReference type="PANTHER" id="PTHR21180">
    <property type="entry name" value="ENDONUCLEASE/EXONUCLEASE/PHOSPHATASE FAMILY DOMAIN-CONTAINING PROTEIN 1"/>
    <property type="match status" value="1"/>
</dbReference>
<dbReference type="Pfam" id="PF12836">
    <property type="entry name" value="HHH_3"/>
    <property type="match status" value="1"/>
</dbReference>
<dbReference type="NCBIfam" id="TIGR00426">
    <property type="entry name" value="competence protein ComEA helix-hairpin-helix repeat region"/>
    <property type="match status" value="1"/>
</dbReference>
<dbReference type="AlphaFoldDB" id="A0A845DQR2"/>
<dbReference type="EMBL" id="WMET01000001">
    <property type="protein sequence ID" value="MYL19840.1"/>
    <property type="molecule type" value="Genomic_DNA"/>
</dbReference>
<dbReference type="GO" id="GO:0006281">
    <property type="term" value="P:DNA repair"/>
    <property type="evidence" value="ECO:0007669"/>
    <property type="project" value="InterPro"/>
</dbReference>
<dbReference type="GO" id="GO:0003677">
    <property type="term" value="F:DNA binding"/>
    <property type="evidence" value="ECO:0007669"/>
    <property type="project" value="UniProtKB-KW"/>
</dbReference>